<evidence type="ECO:0000256" key="8">
    <source>
        <dbReference type="ARBA" id="ARBA00023136"/>
    </source>
</evidence>
<dbReference type="InterPro" id="IPR026739">
    <property type="entry name" value="AP_beta"/>
</dbReference>
<keyword evidence="7" id="KW-0333">Golgi apparatus</keyword>
<gene>
    <name evidence="14" type="ORF">HPHI1048_LOCUS13643</name>
</gene>
<comment type="similarity">
    <text evidence="3 11">Belongs to the adaptor complexes large subunit family.</text>
</comment>
<feature type="compositionally biased region" description="Polar residues" evidence="12">
    <location>
        <begin position="839"/>
        <end position="863"/>
    </location>
</feature>
<dbReference type="InterPro" id="IPR056314">
    <property type="entry name" value="AP3B1/2_C"/>
</dbReference>
<sequence>MSLSDAHYFEEMGVKKYEEIRRLLDSREKKDKLEGMKRLMAMISIGRDASNYYPDVVKNVVSDSFEVKKLVYQFLIHYAELKSNEALLTINTFQKDLSDTNQLIRSSALRVMTSIRVALIAQLQVMAIKQCVRDSSAYVRKAAAHAVAKVFSLDPEQGGALKELIQGLLQDNSTMVLGSAVAAFNEVCPDDWELIHPNFRKMVRLCADTDEWGQIMLLNMFTRYGRKFFLDPATLEKEPKETNDDGEKKKKKKKKKKAFYSDDESSNSSSSSESESSSEDEDEEPELDPDHAMLLSSTLPLLRSRNAGVVMSVATLFHYLAPRAQVVKVGKSLVRVLKNNRETQYLVLKNIATLVLSRPEMFDGTAKEFFLRAHDSTASALLKLEVLSQLVNESNSQLIMREFNAYIKDTSRDAVLIAATIQAIGRVAAWHTSLTDTCLRGLMTLIANSKNEQMVAESVVVVRALVQQAPEQRIRIIKQLIKRLENIKAAPARASVIWMVGAYHHLIPKVAPDVLRELLKVFKTESTQVKLQILNLSCRLFLTEPETCKTMFVYVLDMSRYDTDFDIRDRARMMRTILLTEKCEKLKEKASNIFLGERKAPEFYAPSRDSESFGLNSLSHAVSHHVAGYMEIPDFPEEVPDSSIRDPIISSSERSDNKTSSKKDEKRMKREVNDFYNSDSSGSDDSSESNSDKDSSDSDSDSSSSSSSSSDSSEGSSSDSDDSADKKKASQKKKKVPSKKAKRSESSSDTDSDSDDSDDSDSDSSTERRKKKEEEAKKKAKAAEQKAAATKKDSAAAKGKSKGGDKAKAQDPVASLIDLGDQQGVSSLLDTSAPSSSTKPLTLQVETSGGISPQGSKQAAATPTGKTAASLLDKDKLLVHNLLHFANGGGLNVEYCFTREESMYGVGMNTVKLSLHNTTNVMMQNVRIGEKRLETGMELEPFSDVALLPASSTNSVKIHINFGGKMRSAKFDLVTDKGTYPVALTPSAGELVNPLLLSESEFDELAKGLRGMHECKLALPPIDDKSAEEIREKVLLLCNMYPVESQADGVYKFAGKDLGGESKNAVLLVVDVQGSLIGKSESTLLGRQIVKELKDAFLK</sequence>
<evidence type="ECO:0000256" key="4">
    <source>
        <dbReference type="ARBA" id="ARBA00022448"/>
    </source>
</evidence>
<protein>
    <recommendedName>
        <fullName evidence="11">AP-3 complex subunit beta</fullName>
    </recommendedName>
</protein>
<feature type="compositionally biased region" description="Basic and acidic residues" evidence="12">
    <location>
        <begin position="237"/>
        <end position="248"/>
    </location>
</feature>
<feature type="region of interest" description="Disordered" evidence="12">
    <location>
        <begin position="237"/>
        <end position="288"/>
    </location>
</feature>
<dbReference type="PIRSF" id="PIRSF037096">
    <property type="entry name" value="AP3_complex_beta"/>
    <property type="match status" value="1"/>
</dbReference>
<dbReference type="InterPro" id="IPR026740">
    <property type="entry name" value="AP3_beta"/>
</dbReference>
<feature type="compositionally biased region" description="Basic residues" evidence="12">
    <location>
        <begin position="729"/>
        <end position="742"/>
    </location>
</feature>
<name>A0A7S0HPV5_9CRYP</name>
<dbReference type="Pfam" id="PF14796">
    <property type="entry name" value="AP3B1_C"/>
    <property type="match status" value="1"/>
</dbReference>
<dbReference type="GO" id="GO:0006886">
    <property type="term" value="P:intracellular protein transport"/>
    <property type="evidence" value="ECO:0007669"/>
    <property type="project" value="InterPro"/>
</dbReference>
<dbReference type="AlphaFoldDB" id="A0A7S0HPV5"/>
<organism evidence="14">
    <name type="scientific">Hanusia phi</name>
    <dbReference type="NCBI Taxonomy" id="3032"/>
    <lineage>
        <taxon>Eukaryota</taxon>
        <taxon>Cryptophyceae</taxon>
        <taxon>Pyrenomonadales</taxon>
        <taxon>Geminigeraceae</taxon>
        <taxon>Hanusia</taxon>
    </lineage>
</organism>
<dbReference type="SMART" id="SM01355">
    <property type="entry name" value="AP3B1_C"/>
    <property type="match status" value="1"/>
</dbReference>
<feature type="compositionally biased region" description="Acidic residues" evidence="12">
    <location>
        <begin position="276"/>
        <end position="287"/>
    </location>
</feature>
<proteinExistence type="inferred from homology"/>
<dbReference type="GO" id="GO:0030665">
    <property type="term" value="C:clathrin-coated vesicle membrane"/>
    <property type="evidence" value="ECO:0007669"/>
    <property type="project" value="UniProtKB-SubCell"/>
</dbReference>
<feature type="compositionally biased region" description="Basic and acidic residues" evidence="12">
    <location>
        <begin position="653"/>
        <end position="673"/>
    </location>
</feature>
<dbReference type="Gene3D" id="1.25.10.10">
    <property type="entry name" value="Leucine-rich Repeat Variant"/>
    <property type="match status" value="1"/>
</dbReference>
<dbReference type="InterPro" id="IPR016024">
    <property type="entry name" value="ARM-type_fold"/>
</dbReference>
<dbReference type="Pfam" id="PF01602">
    <property type="entry name" value="Adaptin_N"/>
    <property type="match status" value="1"/>
</dbReference>
<dbReference type="InterPro" id="IPR002553">
    <property type="entry name" value="Clathrin/coatomer_adapt-like_N"/>
</dbReference>
<dbReference type="EMBL" id="HBEO01020180">
    <property type="protein sequence ID" value="CAD8489940.1"/>
    <property type="molecule type" value="Transcribed_RNA"/>
</dbReference>
<feature type="domain" description="AP-3 complex subunit beta C-terminal" evidence="13">
    <location>
        <begin position="821"/>
        <end position="967"/>
    </location>
</feature>
<accession>A0A7S0HPV5</accession>
<keyword evidence="8 11" id="KW-0472">Membrane</keyword>
<evidence type="ECO:0000256" key="9">
    <source>
        <dbReference type="ARBA" id="ARBA00023329"/>
    </source>
</evidence>
<evidence type="ECO:0000256" key="3">
    <source>
        <dbReference type="ARBA" id="ARBA00006613"/>
    </source>
</evidence>
<feature type="compositionally biased region" description="Acidic residues" evidence="12">
    <location>
        <begin position="748"/>
        <end position="764"/>
    </location>
</feature>
<evidence type="ECO:0000256" key="6">
    <source>
        <dbReference type="ARBA" id="ARBA00022927"/>
    </source>
</evidence>
<keyword evidence="5" id="KW-0597">Phosphoprotein</keyword>
<feature type="region of interest" description="Disordered" evidence="12">
    <location>
        <begin position="826"/>
        <end position="863"/>
    </location>
</feature>
<dbReference type="Pfam" id="PF24080">
    <property type="entry name" value="AP3B1_C_2"/>
    <property type="match status" value="1"/>
</dbReference>
<evidence type="ECO:0000256" key="10">
    <source>
        <dbReference type="ARBA" id="ARBA00023570"/>
    </source>
</evidence>
<keyword evidence="9" id="KW-0968">Cytoplasmic vesicle</keyword>
<dbReference type="InterPro" id="IPR011989">
    <property type="entry name" value="ARM-like"/>
</dbReference>
<evidence type="ECO:0000256" key="7">
    <source>
        <dbReference type="ARBA" id="ARBA00023034"/>
    </source>
</evidence>
<reference evidence="14" key="1">
    <citation type="submission" date="2021-01" db="EMBL/GenBank/DDBJ databases">
        <authorList>
            <person name="Corre E."/>
            <person name="Pelletier E."/>
            <person name="Niang G."/>
            <person name="Scheremetjew M."/>
            <person name="Finn R."/>
            <person name="Kale V."/>
            <person name="Holt S."/>
            <person name="Cochrane G."/>
            <person name="Meng A."/>
            <person name="Brown T."/>
            <person name="Cohen L."/>
        </authorList>
    </citation>
    <scope>NUCLEOTIDE SEQUENCE</scope>
    <source>
        <strain evidence="14">CCMP325</strain>
    </source>
</reference>
<feature type="compositionally biased region" description="Low complexity" evidence="12">
    <location>
        <begin position="701"/>
        <end position="718"/>
    </location>
</feature>
<dbReference type="InterPro" id="IPR029390">
    <property type="entry name" value="AP3B_C"/>
</dbReference>
<feature type="region of interest" description="Disordered" evidence="12">
    <location>
        <begin position="634"/>
        <end position="810"/>
    </location>
</feature>
<dbReference type="PANTHER" id="PTHR11134">
    <property type="entry name" value="ADAPTOR COMPLEX SUBUNIT BETA FAMILY MEMBER"/>
    <property type="match status" value="1"/>
</dbReference>
<evidence type="ECO:0000313" key="14">
    <source>
        <dbReference type="EMBL" id="CAD8489940.1"/>
    </source>
</evidence>
<evidence type="ECO:0000256" key="5">
    <source>
        <dbReference type="ARBA" id="ARBA00022553"/>
    </source>
</evidence>
<feature type="compositionally biased region" description="Basic and acidic residues" evidence="12">
    <location>
        <begin position="772"/>
        <end position="795"/>
    </location>
</feature>
<dbReference type="SUPFAM" id="SSF48371">
    <property type="entry name" value="ARM repeat"/>
    <property type="match status" value="1"/>
</dbReference>
<evidence type="ECO:0000256" key="2">
    <source>
        <dbReference type="ARBA" id="ARBA00004555"/>
    </source>
</evidence>
<keyword evidence="4 11" id="KW-0813">Transport</keyword>
<comment type="subcellular location">
    <subcellularLocation>
        <location evidence="1">Cytoplasmic vesicle</location>
        <location evidence="1">Clathrin-coated vesicle membrane</location>
        <topology evidence="1">Peripheral membrane protein</topology>
        <orientation evidence="1">Cytoplasmic side</orientation>
    </subcellularLocation>
    <subcellularLocation>
        <location evidence="2">Golgi apparatus</location>
    </subcellularLocation>
</comment>
<comment type="function">
    <text evidence="10">Subunit of non-clathrin- and clathrin-associated adaptor protein complex 3 (AP-3) that plays a role in protein sorting in the late-Golgi/trans-Golgi network (TGN) and/or endosomes. The AP complexes mediate both the recruitment of clathrin to membranes and the recognition of sorting signals within the cytosolic tails of transmembrane cargo molecules. AP-3 appears to be involved in the sorting of a subset of transmembrane proteins targeted to lysosomes and lysosome-related organelles. In concert with the BLOC-1 complex, AP-3 is required to target cargos into vesicles assembled at cell bodies for delivery into neurites and nerve terminals.</text>
</comment>
<dbReference type="GO" id="GO:0005794">
    <property type="term" value="C:Golgi apparatus"/>
    <property type="evidence" value="ECO:0007669"/>
    <property type="project" value="UniProtKB-SubCell"/>
</dbReference>
<feature type="compositionally biased region" description="Low complexity" evidence="12">
    <location>
        <begin position="266"/>
        <end position="275"/>
    </location>
</feature>
<evidence type="ECO:0000256" key="11">
    <source>
        <dbReference type="PIRNR" id="PIRNR037096"/>
    </source>
</evidence>
<keyword evidence="6 11" id="KW-0653">Protein transport</keyword>
<feature type="compositionally biased region" description="Low complexity" evidence="12">
    <location>
        <begin position="826"/>
        <end position="838"/>
    </location>
</feature>
<evidence type="ECO:0000259" key="13">
    <source>
        <dbReference type="SMART" id="SM01355"/>
    </source>
</evidence>
<evidence type="ECO:0000256" key="1">
    <source>
        <dbReference type="ARBA" id="ARBA00004145"/>
    </source>
</evidence>
<evidence type="ECO:0000256" key="12">
    <source>
        <dbReference type="SAM" id="MobiDB-lite"/>
    </source>
</evidence>
<feature type="compositionally biased region" description="Basic residues" evidence="12">
    <location>
        <begin position="249"/>
        <end position="258"/>
    </location>
</feature>
<dbReference type="GO" id="GO:0030123">
    <property type="term" value="C:AP-3 adaptor complex"/>
    <property type="evidence" value="ECO:0007669"/>
    <property type="project" value="UniProtKB-UniRule"/>
</dbReference>
<dbReference type="GO" id="GO:0016192">
    <property type="term" value="P:vesicle-mediated transport"/>
    <property type="evidence" value="ECO:0007669"/>
    <property type="project" value="InterPro"/>
</dbReference>
<feature type="compositionally biased region" description="Low complexity" evidence="12">
    <location>
        <begin position="641"/>
        <end position="652"/>
    </location>
</feature>